<dbReference type="PROSITE" id="PS51368">
    <property type="entry name" value="UREASE_3"/>
    <property type="match status" value="1"/>
</dbReference>
<dbReference type="PANTHER" id="PTHR43440:SF1">
    <property type="entry name" value="UREASE"/>
    <property type="match status" value="1"/>
</dbReference>
<dbReference type="PANTHER" id="PTHR43440">
    <property type="entry name" value="UREASE"/>
    <property type="match status" value="1"/>
</dbReference>
<dbReference type="EC" id="3.5.1.5" evidence="5 6"/>
<dbReference type="InterPro" id="IPR011059">
    <property type="entry name" value="Metal-dep_hydrolase_composite"/>
</dbReference>
<comment type="pathway">
    <text evidence="1 5">Nitrogen metabolism; urea degradation; CO(2) and NH(3) from urea (urease route): step 1/1.</text>
</comment>
<dbReference type="Gene3D" id="2.30.40.10">
    <property type="entry name" value="Urease, subunit C, domain 1"/>
    <property type="match status" value="1"/>
</dbReference>
<feature type="binding site" description="via carbamate group" evidence="5 8">
    <location>
        <position position="214"/>
    </location>
    <ligand>
        <name>Ni(2+)</name>
        <dbReference type="ChEBI" id="CHEBI:49786"/>
        <label>2</label>
    </ligand>
</feature>
<feature type="binding site" evidence="5 8">
    <location>
        <position position="357"/>
    </location>
    <ligand>
        <name>Ni(2+)</name>
        <dbReference type="ChEBI" id="CHEBI:49786"/>
        <label>1</label>
    </ligand>
</feature>
<dbReference type="Pfam" id="PF00449">
    <property type="entry name" value="Urease_alpha"/>
    <property type="match status" value="1"/>
</dbReference>
<comment type="PTM">
    <text evidence="7">Carbamylation allows a single lysine to coordinate two nickel ions.</text>
</comment>
<evidence type="ECO:0000256" key="9">
    <source>
        <dbReference type="PIRSR" id="PIRSR611612-52"/>
    </source>
</evidence>
<dbReference type="UniPathway" id="UPA00258">
    <property type="reaction ID" value="UER00370"/>
</dbReference>
<comment type="subcellular location">
    <subcellularLocation>
        <location evidence="5 10">Cytoplasm</location>
    </subcellularLocation>
</comment>
<feature type="binding site" evidence="5 10">
    <location>
        <position position="216"/>
    </location>
    <ligand>
        <name>substrate</name>
    </ligand>
</feature>
<feature type="binding site" evidence="5 8">
    <location>
        <position position="136"/>
    </location>
    <ligand>
        <name>Ni(2+)</name>
        <dbReference type="ChEBI" id="CHEBI:49786"/>
        <label>1</label>
    </ligand>
</feature>
<evidence type="ECO:0000256" key="8">
    <source>
        <dbReference type="PIRSR" id="PIRSR611612-51"/>
    </source>
</evidence>
<evidence type="ECO:0000313" key="13">
    <source>
        <dbReference type="EMBL" id="HEG91880.1"/>
    </source>
</evidence>
<dbReference type="InterPro" id="IPR050112">
    <property type="entry name" value="Urease_alpha_subunit"/>
</dbReference>
<protein>
    <recommendedName>
        <fullName evidence="5 6">Urease subunit alpha</fullName>
        <ecNumber evidence="5 6">3.5.1.5</ecNumber>
    </recommendedName>
    <alternativeName>
        <fullName evidence="5">Urea amidohydrolase subunit alpha</fullName>
    </alternativeName>
</protein>
<dbReference type="InterPro" id="IPR017951">
    <property type="entry name" value="Urease_asu_c"/>
</dbReference>
<reference evidence="13" key="1">
    <citation type="journal article" date="2020" name="mSystems">
        <title>Genome- and Community-Level Interaction Insights into Carbon Utilization and Element Cycling Functions of Hydrothermarchaeota in Hydrothermal Sediment.</title>
        <authorList>
            <person name="Zhou Z."/>
            <person name="Liu Y."/>
            <person name="Xu W."/>
            <person name="Pan J."/>
            <person name="Luo Z.H."/>
            <person name="Li M."/>
        </authorList>
    </citation>
    <scope>NUCLEOTIDE SEQUENCE [LARGE SCALE GENOMIC DNA]</scope>
    <source>
        <strain evidence="13">SpSt-210</strain>
    </source>
</reference>
<feature type="domain" description="Urease" evidence="12">
    <location>
        <begin position="131"/>
        <end position="566"/>
    </location>
</feature>
<comment type="similarity">
    <text evidence="5 11">Belongs to the metallo-dependent hydrolases superfamily. Urease alpha subunit family.</text>
</comment>
<keyword evidence="4 5" id="KW-0378">Hydrolase</keyword>
<organism evidence="13">
    <name type="scientific">Thermorudis peleae</name>
    <dbReference type="NCBI Taxonomy" id="1382356"/>
    <lineage>
        <taxon>Bacteria</taxon>
        <taxon>Pseudomonadati</taxon>
        <taxon>Thermomicrobiota</taxon>
        <taxon>Thermomicrobia</taxon>
        <taxon>Thermomicrobia incertae sedis</taxon>
        <taxon>Thermorudis</taxon>
    </lineage>
</organism>
<evidence type="ECO:0000256" key="10">
    <source>
        <dbReference type="PROSITE-ProRule" id="PRU00700"/>
    </source>
</evidence>
<comment type="catalytic activity">
    <reaction evidence="5">
        <text>urea + 2 H2O + H(+) = hydrogencarbonate + 2 NH4(+)</text>
        <dbReference type="Rhea" id="RHEA:20557"/>
        <dbReference type="ChEBI" id="CHEBI:15377"/>
        <dbReference type="ChEBI" id="CHEBI:15378"/>
        <dbReference type="ChEBI" id="CHEBI:16199"/>
        <dbReference type="ChEBI" id="CHEBI:17544"/>
        <dbReference type="ChEBI" id="CHEBI:28938"/>
        <dbReference type="EC" id="3.5.1.5"/>
    </reaction>
</comment>
<proteinExistence type="inferred from homology"/>
<dbReference type="GO" id="GO:0043419">
    <property type="term" value="P:urea catabolic process"/>
    <property type="evidence" value="ECO:0007669"/>
    <property type="project" value="UniProtKB-UniRule"/>
</dbReference>
<dbReference type="Pfam" id="PF01979">
    <property type="entry name" value="Amidohydro_1"/>
    <property type="match status" value="1"/>
</dbReference>
<dbReference type="NCBIfam" id="TIGR01792">
    <property type="entry name" value="urease_alph"/>
    <property type="match status" value="1"/>
</dbReference>
<comment type="caution">
    <text evidence="13">The sequence shown here is derived from an EMBL/GenBank/DDBJ whole genome shotgun (WGS) entry which is preliminary data.</text>
</comment>
<name>A0A831TGY5_9BACT</name>
<feature type="binding site" evidence="5 8">
    <location>
        <position position="138"/>
    </location>
    <ligand>
        <name>Ni(2+)</name>
        <dbReference type="ChEBI" id="CHEBI:49786"/>
        <label>1</label>
    </ligand>
</feature>
<dbReference type="SUPFAM" id="SSF51556">
    <property type="entry name" value="Metallo-dependent hydrolases"/>
    <property type="match status" value="1"/>
</dbReference>
<feature type="binding site" description="via carbamate group" evidence="5 8">
    <location>
        <position position="214"/>
    </location>
    <ligand>
        <name>Ni(2+)</name>
        <dbReference type="ChEBI" id="CHEBI:49786"/>
        <label>1</label>
    </ligand>
</feature>
<dbReference type="EMBL" id="DSIY01000249">
    <property type="protein sequence ID" value="HEG91880.1"/>
    <property type="molecule type" value="Genomic_DNA"/>
</dbReference>
<evidence type="ECO:0000256" key="3">
    <source>
        <dbReference type="ARBA" id="ARBA00022723"/>
    </source>
</evidence>
<feature type="binding site" evidence="5 8">
    <location>
        <position position="269"/>
    </location>
    <ligand>
        <name>Ni(2+)</name>
        <dbReference type="ChEBI" id="CHEBI:49786"/>
        <label>2</label>
    </ligand>
</feature>
<evidence type="ECO:0000256" key="1">
    <source>
        <dbReference type="ARBA" id="ARBA00004897"/>
    </source>
</evidence>
<keyword evidence="2 5" id="KW-0533">Nickel</keyword>
<comment type="PTM">
    <text evidence="5">Carboxylation allows a single lysine to coordinate two nickel ions.</text>
</comment>
<sequence>MPHSMDRRTYNAIYGPTTGDRVRLADTNLFARIERDDTPPGFEPLTGFGRPVRDGMLAGRQPGPSKLDLLITNVVVMDPVLGIFKSNIGIKDGRIAAIGRAGNPDVMDDVELVLSASTGVIPGDGLIATPGGIDSHVHLSSASLIPAALAGGITTLVAQGSGGVWDLGVNPASNIQRLFEAFEAIPINLAVLGRGSSARDHLEEHIEAGCAGLKIHEDVGAFPAVIDACLSVADQTGVQVALHTDGINEAGALRETIAAIGGRSIHAYHVEGSGGGHAPNILEITSVPNIIGSSTSPTIPYSVNSARELYEMIMVVHRMTPLFPTDVQAARDRVRPSTIAAEDVLHDLGAISIMSSDSQGMGRIGEVISRTWQLAHRMKEVRGGGFDPETGEGDDNPRILQYLAKYTINPAIAHGLAREVGSLEPGKLADIVLWHPALFGAKPQAVIKGGFVAWAVVGDGMGSTRVGQPLIYRPMFGGLGAAPAALAVNFVSRQAFESGFSERNGLRRRAVPVESTRQTFKAAMRYNTASPQVRVDPRTLEVSIEGQRVDVPPAESLPLTLRYFVA</sequence>
<evidence type="ECO:0000256" key="2">
    <source>
        <dbReference type="ARBA" id="ARBA00022596"/>
    </source>
</evidence>
<comment type="cofactor">
    <cofactor evidence="5 8">
        <name>Ni cation</name>
        <dbReference type="ChEBI" id="CHEBI:25516"/>
    </cofactor>
    <text evidence="5 8">Binds 2 nickel ions per subunit.</text>
</comment>
<gene>
    <name evidence="5 13" type="primary">ureC</name>
    <name evidence="13" type="ORF">ENP34_10640</name>
</gene>
<feature type="active site" description="Proton donor" evidence="5 9">
    <location>
        <position position="317"/>
    </location>
</feature>
<feature type="binding site" evidence="5 8">
    <location>
        <position position="243"/>
    </location>
    <ligand>
        <name>Ni(2+)</name>
        <dbReference type="ChEBI" id="CHEBI:49786"/>
        <label>2</label>
    </ligand>
</feature>
<dbReference type="InterPro" id="IPR006680">
    <property type="entry name" value="Amidohydro-rel"/>
</dbReference>
<keyword evidence="5 10" id="KW-0963">Cytoplasm</keyword>
<dbReference type="InterPro" id="IPR011612">
    <property type="entry name" value="Urease_alpha_N_dom"/>
</dbReference>
<comment type="subunit">
    <text evidence="5">Heterotrimer of UreA (gamma), UreB (beta) and UreC (alpha) subunits. Three heterotrimers associate to form the active enzyme.</text>
</comment>
<evidence type="ECO:0000256" key="5">
    <source>
        <dbReference type="HAMAP-Rule" id="MF_01953"/>
    </source>
</evidence>
<dbReference type="GO" id="GO:0016151">
    <property type="term" value="F:nickel cation binding"/>
    <property type="evidence" value="ECO:0007669"/>
    <property type="project" value="UniProtKB-UniRule"/>
</dbReference>
<dbReference type="GO" id="GO:0009039">
    <property type="term" value="F:urease activity"/>
    <property type="evidence" value="ECO:0007669"/>
    <property type="project" value="UniProtKB-UniRule"/>
</dbReference>
<dbReference type="PRINTS" id="PR01752">
    <property type="entry name" value="UREASE"/>
</dbReference>
<dbReference type="Gene3D" id="3.20.20.140">
    <property type="entry name" value="Metal-dependent hydrolases"/>
    <property type="match status" value="1"/>
</dbReference>
<dbReference type="SUPFAM" id="SSF51338">
    <property type="entry name" value="Composite domain of metallo-dependent hydrolases"/>
    <property type="match status" value="1"/>
</dbReference>
<evidence type="ECO:0000256" key="7">
    <source>
        <dbReference type="PIRSR" id="PIRSR611612-50"/>
    </source>
</evidence>
<evidence type="ECO:0000256" key="11">
    <source>
        <dbReference type="RuleBase" id="RU004158"/>
    </source>
</evidence>
<dbReference type="NCBIfam" id="NF009686">
    <property type="entry name" value="PRK13207.1"/>
    <property type="match status" value="1"/>
</dbReference>
<dbReference type="GO" id="GO:0005737">
    <property type="term" value="C:cytoplasm"/>
    <property type="evidence" value="ECO:0007669"/>
    <property type="project" value="UniProtKB-SubCell"/>
</dbReference>
<dbReference type="InterPro" id="IPR005848">
    <property type="entry name" value="Urease_asu"/>
</dbReference>
<dbReference type="InterPro" id="IPR032466">
    <property type="entry name" value="Metal_Hydrolase"/>
</dbReference>
<dbReference type="HAMAP" id="MF_01953">
    <property type="entry name" value="Urease_alpha"/>
    <property type="match status" value="1"/>
</dbReference>
<keyword evidence="3 5" id="KW-0479">Metal-binding</keyword>
<evidence type="ECO:0000256" key="4">
    <source>
        <dbReference type="ARBA" id="ARBA00022801"/>
    </source>
</evidence>
<feature type="modified residue" description="N6-carboxylysine" evidence="5 7">
    <location>
        <position position="214"/>
    </location>
</feature>
<dbReference type="AlphaFoldDB" id="A0A831TGY5"/>
<accession>A0A831TGY5</accession>
<evidence type="ECO:0000259" key="12">
    <source>
        <dbReference type="PROSITE" id="PS51368"/>
    </source>
</evidence>
<evidence type="ECO:0000256" key="6">
    <source>
        <dbReference type="NCBIfam" id="TIGR01792"/>
    </source>
</evidence>